<comment type="cofactor">
    <cofactor evidence="1">
        <name>Mg(2+)</name>
        <dbReference type="ChEBI" id="CHEBI:18420"/>
    </cofactor>
</comment>
<dbReference type="InParanoid" id="A0A409Y159"/>
<feature type="domain" description="DNA helicase Pif1-like DEAD-box helicase" evidence="3">
    <location>
        <begin position="1429"/>
        <end position="1650"/>
    </location>
</feature>
<evidence type="ECO:0000256" key="2">
    <source>
        <dbReference type="SAM" id="MobiDB-lite"/>
    </source>
</evidence>
<keyword evidence="7" id="KW-1185">Reference proteome</keyword>
<proteinExistence type="inferred from homology"/>
<name>A0A409Y159_9AGAR</name>
<comment type="similarity">
    <text evidence="1">Belongs to the helicase family.</text>
</comment>
<dbReference type="InterPro" id="IPR051055">
    <property type="entry name" value="PIF1_helicase"/>
</dbReference>
<dbReference type="PANTHER" id="PTHR47642">
    <property type="entry name" value="ATP-DEPENDENT DNA HELICASE"/>
    <property type="match status" value="1"/>
</dbReference>
<comment type="catalytic activity">
    <reaction evidence="1">
        <text>ATP + H2O = ADP + phosphate + H(+)</text>
        <dbReference type="Rhea" id="RHEA:13065"/>
        <dbReference type="ChEBI" id="CHEBI:15377"/>
        <dbReference type="ChEBI" id="CHEBI:15378"/>
        <dbReference type="ChEBI" id="CHEBI:30616"/>
        <dbReference type="ChEBI" id="CHEBI:43474"/>
        <dbReference type="ChEBI" id="CHEBI:456216"/>
        <dbReference type="EC" id="5.6.2.3"/>
    </reaction>
</comment>
<evidence type="ECO:0000313" key="6">
    <source>
        <dbReference type="EMBL" id="PPQ96728.1"/>
    </source>
</evidence>
<feature type="region of interest" description="Disordered" evidence="2">
    <location>
        <begin position="820"/>
        <end position="841"/>
    </location>
</feature>
<evidence type="ECO:0000259" key="3">
    <source>
        <dbReference type="Pfam" id="PF05970"/>
    </source>
</evidence>
<feature type="compositionally biased region" description="Basic and acidic residues" evidence="2">
    <location>
        <begin position="820"/>
        <end position="837"/>
    </location>
</feature>
<evidence type="ECO:0000259" key="5">
    <source>
        <dbReference type="Pfam" id="PF20209"/>
    </source>
</evidence>
<dbReference type="InterPro" id="IPR010285">
    <property type="entry name" value="DNA_helicase_pif1-like_DEAD"/>
</dbReference>
<dbReference type="STRING" id="231916.A0A409Y159"/>
<dbReference type="InterPro" id="IPR046700">
    <property type="entry name" value="DUF6570"/>
</dbReference>
<dbReference type="OrthoDB" id="432234at2759"/>
<dbReference type="Pfam" id="PF05970">
    <property type="entry name" value="PIF1"/>
    <property type="match status" value="1"/>
</dbReference>
<dbReference type="GO" id="GO:0005524">
    <property type="term" value="F:ATP binding"/>
    <property type="evidence" value="ECO:0007669"/>
    <property type="project" value="UniProtKB-KW"/>
</dbReference>
<comment type="caution">
    <text evidence="6">The sequence shown here is derived from an EMBL/GenBank/DDBJ whole genome shotgun (WGS) entry which is preliminary data.</text>
</comment>
<dbReference type="GO" id="GO:0000723">
    <property type="term" value="P:telomere maintenance"/>
    <property type="evidence" value="ECO:0007669"/>
    <property type="project" value="InterPro"/>
</dbReference>
<dbReference type="InterPro" id="IPR027417">
    <property type="entry name" value="P-loop_NTPase"/>
</dbReference>
<keyword evidence="1" id="KW-0347">Helicase</keyword>
<keyword evidence="1" id="KW-0547">Nucleotide-binding</keyword>
<keyword evidence="1" id="KW-0378">Hydrolase</keyword>
<dbReference type="EC" id="5.6.2.3" evidence="1"/>
<gene>
    <name evidence="6" type="ORF">CVT26_010281</name>
</gene>
<dbReference type="GO" id="GO:0043139">
    <property type="term" value="F:5'-3' DNA helicase activity"/>
    <property type="evidence" value="ECO:0007669"/>
    <property type="project" value="UniProtKB-EC"/>
</dbReference>
<protein>
    <recommendedName>
        <fullName evidence="1">ATP-dependent DNA helicase</fullName>
        <ecNumber evidence="1">5.6.2.3</ecNumber>
    </recommendedName>
</protein>
<evidence type="ECO:0000259" key="4">
    <source>
        <dbReference type="Pfam" id="PF14214"/>
    </source>
</evidence>
<dbReference type="Gene3D" id="3.40.50.300">
    <property type="entry name" value="P-loop containing nucleotide triphosphate hydrolases"/>
    <property type="match status" value="1"/>
</dbReference>
<keyword evidence="1" id="KW-0067">ATP-binding</keyword>
<dbReference type="Pfam" id="PF20209">
    <property type="entry name" value="DUF6570"/>
    <property type="match status" value="1"/>
</dbReference>
<dbReference type="SUPFAM" id="SSF52540">
    <property type="entry name" value="P-loop containing nucleoside triphosphate hydrolases"/>
    <property type="match status" value="2"/>
</dbReference>
<dbReference type="EMBL" id="NHYE01001334">
    <property type="protein sequence ID" value="PPQ96728.1"/>
    <property type="molecule type" value="Genomic_DNA"/>
</dbReference>
<feature type="domain" description="DUF6570" evidence="5">
    <location>
        <begin position="270"/>
        <end position="423"/>
    </location>
</feature>
<evidence type="ECO:0000256" key="1">
    <source>
        <dbReference type="RuleBase" id="RU363044"/>
    </source>
</evidence>
<reference evidence="6 7" key="1">
    <citation type="journal article" date="2018" name="Evol. Lett.">
        <title>Horizontal gene cluster transfer increased hallucinogenic mushroom diversity.</title>
        <authorList>
            <person name="Reynolds H.T."/>
            <person name="Vijayakumar V."/>
            <person name="Gluck-Thaler E."/>
            <person name="Korotkin H.B."/>
            <person name="Matheny P.B."/>
            <person name="Slot J.C."/>
        </authorList>
    </citation>
    <scope>NUCLEOTIDE SEQUENCE [LARGE SCALE GENOMIC DNA]</scope>
    <source>
        <strain evidence="6 7">SRW20</strain>
    </source>
</reference>
<evidence type="ECO:0000313" key="7">
    <source>
        <dbReference type="Proteomes" id="UP000284706"/>
    </source>
</evidence>
<dbReference type="GO" id="GO:0006310">
    <property type="term" value="P:DNA recombination"/>
    <property type="evidence" value="ECO:0007669"/>
    <property type="project" value="UniProtKB-KW"/>
</dbReference>
<sequence length="1929" mass="219032">MAAASEIQFIQFVSAQGASQQASLGHDEFNNFYDFKSCNENHETIFHHAADGSNLLITLDLHILLNVYCHFTVKDLQSLGKAHHIYFPSKRKSDVFSQIERHRCDDRCVTTIYLFRARTRPRLHVPPQLHSVLTGLAPNIHQRIDIPVEPSLPDHSPAVNQLEHLAPPDLPMKKEIIIEWETACASENVKLVVCAVCGTRQQRGETVQLNSLDVDLSILRNDELPEHIRPRTYNFTVYDRAILNAKGLESTETRGRMTTCRPCAQSLCSDEMPKFALCNWLYYAKENLPDDIQKEFAAASMFERMLISRARCNSICCKFKVGADDTSHNSLSHMRKGIRGNIMVAPLDALRLYDILPQNMSECCDTMATVLVANSMPSRATISKLGPVLVRKSRIQKLLNFLLHNNPHYSEQSGLHISQENLNAIHQSGDQPDIPSSVSIAQMPSTLAFEGATSDYTPRNQDEFIESNRLDELVMENVSYTQGDQSADAYHAMKLLALQRCLSGKPFLVSGTGNSLVPDFYNPRILSWLFPHLDPWGIGGFYDPRRRKKLTMKEQLYHMLRSDDVTFEEDPEFAFVFYNTLRKSEVSRAMSFQVPDREHERIIKELRDINIEVLTKLCKKFANDSKYKAVDMQERKIMQIMRSISCTTRSLPGSNGYKKSMRDQIRSIIHAKGSPTLFITINPSDVDHPLVRVFAGEDLDIDDVCRGEDMDSWKRKVFAARKPAASALFFDFMIQNFIKIILKPNTNKRSLYGICDAYYGTVEAQGKGTLHCHMLIWLRGHLPPEELRQQLLFSSQYKKSMLQWLQSIISNDFPLTTQRYEDEPDRSQRVRSKDLGEPHPGTVITPSLTKGNYATEELFWLQYKECVIRLLNEYNWHEHTPTCFKYLKPGQPRNDATCRVRMDGILHLESSVDEETGAIHLKRMHAKLSSYTDLIIFLLKCNMNIQFVGSGNAARAFLYYVTDYVTKSDIPLHEGLAAVAYVLKKTSVPKSSQESVNQSQNTRALTKIVNAMMGKQEISHQQVMSYLVGGGDHYTSEIFHNLYLGAFIRHLSHTFPALDQHSSVNDDEEPTMTEGEDAIPLTVEKDDVSINSQVLDYLYRPNAEPFNSMSLYEFVALTSKAKMNQKDDRLNSPNLFSSWDHPQRATYKLTTRSKPVHPVVLGPSIPNRHASEASLSTWCKFMLVMFKPWRIATELKLPDEPWFEAYNNFEQTCMPPNLCRIAKNMSLLAESRDVAFRNLRDRLAQQNIPNQADDVHSPRQGLLPDDNIQQIEDEDVNWRQRLDTDILLALENLPEGSMTQQPFDFNQTQNELTAALGRPVTDALSLCYDIVPPPFDLAHLHDDSLSVVTQEQSNIDHIAEQRAVMTLKRKRALDPALQPESATPRKRQRKIPPTPFVKIDILAEQDTIRNRAYHAVVEGIIQEMNLADNKEQLQAFLTIAHHHGNRNPEQLLMFVSGVGGTGKSHVIKSVVKLFERTQSRASLLLGAPTGSAAILIGGSTLHSLILENPNSSARKNLLLLTAIWKDVSYLIVDEVSMIGALFLSKLSLSICRAKGDDDMSKHKIFGGVNVIFMGDVCQLKPPKQKSLYSADIIKNPSFANYANDNKISSMHGIFIWRQLTNFIELTKNCRHANDQQYAEFLSRVRIGKCLTRSTTDGHLDDYTYLQSRLLSNIQRQNPDELKLFADAPIIVGKKDLRDLLNHRLSAAHAKRLNKDIKTYYAIDFCAKQRVTGAQAEYLLNLESTKVRDSLGRLNLFEGMKVMVTDNIALDSQIVNGSEGVVQKIVYKEDDNGRRYAVVVYIHIEGLGFKIENLEQDVVPIFPIRVQIRNDDIEALGFQGSSFARLQIPLVPAYSYTDFKSQGRTLTRAIVDIQSARGQGMYVMLSRVTSLSGIAILRWFPESRIYNRLSEELRDELLRLTFLKETVASV</sequence>
<keyword evidence="1" id="KW-0227">DNA damage</keyword>
<dbReference type="InterPro" id="IPR025476">
    <property type="entry name" value="Helitron_helicase-like"/>
</dbReference>
<keyword evidence="1" id="KW-0233">DNA recombination</keyword>
<keyword evidence="1" id="KW-0234">DNA repair</keyword>
<organism evidence="6 7">
    <name type="scientific">Gymnopilus dilepis</name>
    <dbReference type="NCBI Taxonomy" id="231916"/>
    <lineage>
        <taxon>Eukaryota</taxon>
        <taxon>Fungi</taxon>
        <taxon>Dikarya</taxon>
        <taxon>Basidiomycota</taxon>
        <taxon>Agaricomycotina</taxon>
        <taxon>Agaricomycetes</taxon>
        <taxon>Agaricomycetidae</taxon>
        <taxon>Agaricales</taxon>
        <taxon>Agaricineae</taxon>
        <taxon>Hymenogastraceae</taxon>
        <taxon>Gymnopilus</taxon>
    </lineage>
</organism>
<feature type="domain" description="Helitron helicase-like" evidence="4">
    <location>
        <begin position="558"/>
        <end position="776"/>
    </location>
</feature>
<dbReference type="Pfam" id="PF14214">
    <property type="entry name" value="Helitron_like_N"/>
    <property type="match status" value="1"/>
</dbReference>
<accession>A0A409Y159</accession>
<dbReference type="GO" id="GO:0016887">
    <property type="term" value="F:ATP hydrolysis activity"/>
    <property type="evidence" value="ECO:0007669"/>
    <property type="project" value="RHEA"/>
</dbReference>
<dbReference type="GO" id="GO:0006281">
    <property type="term" value="P:DNA repair"/>
    <property type="evidence" value="ECO:0007669"/>
    <property type="project" value="UniProtKB-KW"/>
</dbReference>
<dbReference type="Proteomes" id="UP000284706">
    <property type="component" value="Unassembled WGS sequence"/>
</dbReference>